<proteinExistence type="predicted"/>
<dbReference type="EMBL" id="DPRK01000182">
    <property type="protein sequence ID" value="HCY82125.1"/>
    <property type="molecule type" value="Genomic_DNA"/>
</dbReference>
<dbReference type="SUPFAM" id="SSF117281">
    <property type="entry name" value="Kelch motif"/>
    <property type="match status" value="1"/>
</dbReference>
<name>A0A3D6BVQ5_9FLAO</name>
<gene>
    <name evidence="1" type="ORF">DHV22_11240</name>
</gene>
<evidence type="ECO:0000313" key="2">
    <source>
        <dbReference type="Proteomes" id="UP000263268"/>
    </source>
</evidence>
<dbReference type="Gene3D" id="2.120.10.80">
    <property type="entry name" value="Kelch-type beta propeller"/>
    <property type="match status" value="1"/>
</dbReference>
<dbReference type="Proteomes" id="UP000263268">
    <property type="component" value="Unassembled WGS sequence"/>
</dbReference>
<dbReference type="InterPro" id="IPR015915">
    <property type="entry name" value="Kelch-typ_b-propeller"/>
</dbReference>
<sequence>MDYFNNKFYYSILLFNFTLLAFSQEKTLYLQNINIQTGIDITNKNYLVFSGFESFYKKSFQSKEWEKVAYKYNSLPLSKNFPYEYFHVKGKNYLVYKGCGSVYEFRNDSIVRIDNSFEQKNQFDAASFVYNDEIYFFGGYGLFTFKNILTKFDFKTKEWELVKYSNNELPQP</sequence>
<organism evidence="1 2">
    <name type="scientific">Xanthomarina gelatinilytica</name>
    <dbReference type="NCBI Taxonomy" id="1137281"/>
    <lineage>
        <taxon>Bacteria</taxon>
        <taxon>Pseudomonadati</taxon>
        <taxon>Bacteroidota</taxon>
        <taxon>Flavobacteriia</taxon>
        <taxon>Flavobacteriales</taxon>
        <taxon>Flavobacteriaceae</taxon>
        <taxon>Xanthomarina</taxon>
    </lineage>
</organism>
<evidence type="ECO:0000313" key="1">
    <source>
        <dbReference type="EMBL" id="HCY82125.1"/>
    </source>
</evidence>
<comment type="caution">
    <text evidence="1">The sequence shown here is derived from an EMBL/GenBank/DDBJ whole genome shotgun (WGS) entry which is preliminary data.</text>
</comment>
<evidence type="ECO:0008006" key="3">
    <source>
        <dbReference type="Google" id="ProtNLM"/>
    </source>
</evidence>
<dbReference type="AlphaFoldDB" id="A0A3D6BVQ5"/>
<accession>A0A3D6BVQ5</accession>
<protein>
    <recommendedName>
        <fullName evidence="3">Galactose oxidase</fullName>
    </recommendedName>
</protein>
<reference evidence="1 2" key="1">
    <citation type="journal article" date="2018" name="Nat. Biotechnol.">
        <title>A standardized bacterial taxonomy based on genome phylogeny substantially revises the tree of life.</title>
        <authorList>
            <person name="Parks D.H."/>
            <person name="Chuvochina M."/>
            <person name="Waite D.W."/>
            <person name="Rinke C."/>
            <person name="Skarshewski A."/>
            <person name="Chaumeil P.A."/>
            <person name="Hugenholtz P."/>
        </authorList>
    </citation>
    <scope>NUCLEOTIDE SEQUENCE [LARGE SCALE GENOMIC DNA]</scope>
    <source>
        <strain evidence="1">UBA10227</strain>
    </source>
</reference>